<dbReference type="SUPFAM" id="SSF48403">
    <property type="entry name" value="Ankyrin repeat"/>
    <property type="match status" value="1"/>
</dbReference>
<sequence length="176" mass="19438">MAKFKPGYKKQSDGFMSSDNAPRRRYHDTVKSVSEAFLDDSDINARGRNGFTALQTIIWSNSVDSVGLAAELLRLGADPNIPCNEGWTPLHGAVKYGAVTLIQELLKHGAQINASQNEGRTPLLYAVEREQWDSVTILLQNGANANICSYSGRSPLSEVAGYTEKEYLLRQYGARR</sequence>
<dbReference type="PANTHER" id="PTHR24118:SF99">
    <property type="entry name" value="POTE ANKYRIN DOMAIN FAMILY MEMBER 3C-RELATED"/>
    <property type="match status" value="1"/>
</dbReference>
<dbReference type="PROSITE" id="PS50297">
    <property type="entry name" value="ANK_REP_REGION"/>
    <property type="match status" value="2"/>
</dbReference>
<keyword evidence="1" id="KW-0040">ANK repeat</keyword>
<proteinExistence type="predicted"/>
<evidence type="ECO:0000256" key="2">
    <source>
        <dbReference type="SAM" id="MobiDB-lite"/>
    </source>
</evidence>
<dbReference type="Pfam" id="PF12796">
    <property type="entry name" value="Ank_2"/>
    <property type="match status" value="1"/>
</dbReference>
<name>A0A8H7NHC3_BIOOC</name>
<gene>
    <name evidence="3" type="ORF">IM811_011400</name>
</gene>
<evidence type="ECO:0000256" key="1">
    <source>
        <dbReference type="PROSITE-ProRule" id="PRU00023"/>
    </source>
</evidence>
<dbReference type="PANTHER" id="PTHR24118">
    <property type="entry name" value="POTE ANKYRIN DOMAIN"/>
    <property type="match status" value="1"/>
</dbReference>
<evidence type="ECO:0000313" key="4">
    <source>
        <dbReference type="Proteomes" id="UP000616885"/>
    </source>
</evidence>
<accession>A0A8H7NHC3</accession>
<protein>
    <submittedName>
        <fullName evidence="3">Uncharacterized protein</fullName>
    </submittedName>
</protein>
<dbReference type="InterPro" id="IPR002110">
    <property type="entry name" value="Ankyrin_rpt"/>
</dbReference>
<feature type="region of interest" description="Disordered" evidence="2">
    <location>
        <begin position="1"/>
        <end position="24"/>
    </location>
</feature>
<evidence type="ECO:0000313" key="3">
    <source>
        <dbReference type="EMBL" id="KAF9755959.1"/>
    </source>
</evidence>
<dbReference type="PROSITE" id="PS50088">
    <property type="entry name" value="ANK_REPEAT"/>
    <property type="match status" value="2"/>
</dbReference>
<dbReference type="SMART" id="SM00248">
    <property type="entry name" value="ANK"/>
    <property type="match status" value="3"/>
</dbReference>
<dbReference type="EMBL" id="JADCTT010000003">
    <property type="protein sequence ID" value="KAF9755959.1"/>
    <property type="molecule type" value="Genomic_DNA"/>
</dbReference>
<dbReference type="InterPro" id="IPR036770">
    <property type="entry name" value="Ankyrin_rpt-contain_sf"/>
</dbReference>
<dbReference type="Proteomes" id="UP000616885">
    <property type="component" value="Unassembled WGS sequence"/>
</dbReference>
<feature type="repeat" description="ANK" evidence="1">
    <location>
        <begin position="85"/>
        <end position="117"/>
    </location>
</feature>
<feature type="repeat" description="ANK" evidence="1">
    <location>
        <begin position="118"/>
        <end position="150"/>
    </location>
</feature>
<reference evidence="3" key="1">
    <citation type="submission" date="2020-10" db="EMBL/GenBank/DDBJ databases">
        <title>High-Quality Genome Resource of Clonostachys rosea strain S41 by Oxford Nanopore Long-Read Sequencing.</title>
        <authorList>
            <person name="Wang H."/>
        </authorList>
    </citation>
    <scope>NUCLEOTIDE SEQUENCE</scope>
    <source>
        <strain evidence="3">S41</strain>
    </source>
</reference>
<comment type="caution">
    <text evidence="3">The sequence shown here is derived from an EMBL/GenBank/DDBJ whole genome shotgun (WGS) entry which is preliminary data.</text>
</comment>
<organism evidence="3 4">
    <name type="scientific">Bionectria ochroleuca</name>
    <name type="common">Gliocladium roseum</name>
    <dbReference type="NCBI Taxonomy" id="29856"/>
    <lineage>
        <taxon>Eukaryota</taxon>
        <taxon>Fungi</taxon>
        <taxon>Dikarya</taxon>
        <taxon>Ascomycota</taxon>
        <taxon>Pezizomycotina</taxon>
        <taxon>Sordariomycetes</taxon>
        <taxon>Hypocreomycetidae</taxon>
        <taxon>Hypocreales</taxon>
        <taxon>Bionectriaceae</taxon>
        <taxon>Clonostachys</taxon>
    </lineage>
</organism>
<dbReference type="AlphaFoldDB" id="A0A8H7NHC3"/>
<dbReference type="Gene3D" id="1.25.40.20">
    <property type="entry name" value="Ankyrin repeat-containing domain"/>
    <property type="match status" value="1"/>
</dbReference>